<evidence type="ECO:0000313" key="7">
    <source>
        <dbReference type="Proteomes" id="UP001164020"/>
    </source>
</evidence>
<dbReference type="InterPro" id="IPR033855">
    <property type="entry name" value="Protein_C"/>
</dbReference>
<evidence type="ECO:0000256" key="3">
    <source>
        <dbReference type="ARBA" id="ARBA00022801"/>
    </source>
</evidence>
<dbReference type="InterPro" id="IPR002142">
    <property type="entry name" value="Peptidase_S49"/>
</dbReference>
<protein>
    <submittedName>
        <fullName evidence="6">S49 family peptidase</fullName>
    </submittedName>
</protein>
<keyword evidence="7" id="KW-1185">Reference proteome</keyword>
<dbReference type="PANTHER" id="PTHR33209:SF1">
    <property type="entry name" value="PEPTIDASE S49 DOMAIN-CONTAINING PROTEIN"/>
    <property type="match status" value="1"/>
</dbReference>
<dbReference type="Gene3D" id="6.20.330.10">
    <property type="match status" value="1"/>
</dbReference>
<keyword evidence="4" id="KW-0720">Serine protease</keyword>
<evidence type="ECO:0000256" key="4">
    <source>
        <dbReference type="ARBA" id="ARBA00022825"/>
    </source>
</evidence>
<reference evidence="6" key="1">
    <citation type="submission" date="2022-12" db="EMBL/GenBank/DDBJ databases">
        <title>Jiella pelagia sp. nov., isolated from phosphonate enriched culture of Northwest Pacific surface seawater.</title>
        <authorList>
            <person name="Shin D.Y."/>
            <person name="Hwang C.Y."/>
        </authorList>
    </citation>
    <scope>NUCLEOTIDE SEQUENCE</scope>
    <source>
        <strain evidence="6">HL-NP1</strain>
    </source>
</reference>
<dbReference type="Pfam" id="PF01343">
    <property type="entry name" value="Peptidase_S49"/>
    <property type="match status" value="1"/>
</dbReference>
<dbReference type="CDD" id="cd07022">
    <property type="entry name" value="S49_Sppa_36K_type"/>
    <property type="match status" value="1"/>
</dbReference>
<name>A0ABY7C070_9HYPH</name>
<gene>
    <name evidence="6" type="ORF">OH818_16725</name>
</gene>
<feature type="domain" description="Peptidase S49" evidence="5">
    <location>
        <begin position="133"/>
        <end position="272"/>
    </location>
</feature>
<dbReference type="InterPro" id="IPR029045">
    <property type="entry name" value="ClpP/crotonase-like_dom_sf"/>
</dbReference>
<organism evidence="6 7">
    <name type="scientific">Jiella pelagia</name>
    <dbReference type="NCBI Taxonomy" id="2986949"/>
    <lineage>
        <taxon>Bacteria</taxon>
        <taxon>Pseudomonadati</taxon>
        <taxon>Pseudomonadota</taxon>
        <taxon>Alphaproteobacteria</taxon>
        <taxon>Hyphomicrobiales</taxon>
        <taxon>Aurantimonadaceae</taxon>
        <taxon>Jiella</taxon>
    </lineage>
</organism>
<dbReference type="EMBL" id="CP114029">
    <property type="protein sequence ID" value="WAP67220.1"/>
    <property type="molecule type" value="Genomic_DNA"/>
</dbReference>
<comment type="similarity">
    <text evidence="1">Belongs to the peptidase S49 family.</text>
</comment>
<dbReference type="SUPFAM" id="SSF52096">
    <property type="entry name" value="ClpP/crotonase"/>
    <property type="match status" value="1"/>
</dbReference>
<proteinExistence type="inferred from homology"/>
<accession>A0ABY7C070</accession>
<evidence type="ECO:0000256" key="1">
    <source>
        <dbReference type="ARBA" id="ARBA00008683"/>
    </source>
</evidence>
<dbReference type="Proteomes" id="UP001164020">
    <property type="component" value="Chromosome"/>
</dbReference>
<evidence type="ECO:0000313" key="6">
    <source>
        <dbReference type="EMBL" id="WAP67220.1"/>
    </source>
</evidence>
<sequence length="297" mass="31048">MKYAHILAAFVSDVWAIEPQKLETIVDFLALQIDGEKFDAEEIEARIAPQRAAAVARQEGDVAILPLRGVIANRMNMMSSISGGTSSEGFSRMFNAARADDSVKAIVLDVDSPGGNAQGADELAAEIFAARGTKPIIAQVNAQAASAAYWIASAADEIVVNPTAEVGAIGVYTVHSDMTSALEKLGVTKTVISAGRYKAEGLTSLSDEAKAHIQGRVDAFYGMFVGRVAKGRGVSAAAVRGGFGEGRMVGAQAAVAEGMADRIATMSETLQRFGAAPASPGKRAFASNREKRALLID</sequence>
<dbReference type="RefSeq" id="WP_268879672.1">
    <property type="nucleotide sequence ID" value="NZ_CP114029.1"/>
</dbReference>
<keyword evidence="2" id="KW-0645">Protease</keyword>
<evidence type="ECO:0000256" key="2">
    <source>
        <dbReference type="ARBA" id="ARBA00022670"/>
    </source>
</evidence>
<evidence type="ECO:0000259" key="5">
    <source>
        <dbReference type="Pfam" id="PF01343"/>
    </source>
</evidence>
<keyword evidence="3" id="KW-0378">Hydrolase</keyword>
<dbReference type="PANTHER" id="PTHR33209">
    <property type="entry name" value="PROTEASE 4"/>
    <property type="match status" value="1"/>
</dbReference>
<dbReference type="Gene3D" id="3.90.226.10">
    <property type="entry name" value="2-enoyl-CoA Hydratase, Chain A, domain 1"/>
    <property type="match status" value="1"/>
</dbReference>